<accession>A0ACC1SHX8</accession>
<keyword evidence="2" id="KW-1185">Reference proteome</keyword>
<dbReference type="Proteomes" id="UP001148662">
    <property type="component" value="Unassembled WGS sequence"/>
</dbReference>
<dbReference type="EMBL" id="JANHOG010001268">
    <property type="protein sequence ID" value="KAJ3540079.1"/>
    <property type="molecule type" value="Genomic_DNA"/>
</dbReference>
<reference evidence="1" key="1">
    <citation type="submission" date="2022-07" db="EMBL/GenBank/DDBJ databases">
        <title>Genome Sequence of Phlebia brevispora.</title>
        <authorList>
            <person name="Buettner E."/>
        </authorList>
    </citation>
    <scope>NUCLEOTIDE SEQUENCE</scope>
    <source>
        <strain evidence="1">MPL23</strain>
    </source>
</reference>
<sequence length="127" mass="14818">MQRRHEAQEQVKAALLLAAERMKWYYDKGVQAVPFKVDDKVLLNLKDYQTTQRALQPRYEGPFKIIEKLSPVTFKLKLPAKYRAIHPVFHTSKLATYNEPTIKGQKRVAPTPVEVQGQEEWEVEKIL</sequence>
<protein>
    <submittedName>
        <fullName evidence="1">Uncharacterized protein</fullName>
    </submittedName>
</protein>
<comment type="caution">
    <text evidence="1">The sequence shown here is derived from an EMBL/GenBank/DDBJ whole genome shotgun (WGS) entry which is preliminary data.</text>
</comment>
<evidence type="ECO:0000313" key="1">
    <source>
        <dbReference type="EMBL" id="KAJ3540079.1"/>
    </source>
</evidence>
<gene>
    <name evidence="1" type="ORF">NM688_g6277</name>
</gene>
<proteinExistence type="predicted"/>
<name>A0ACC1SHX8_9APHY</name>
<evidence type="ECO:0000313" key="2">
    <source>
        <dbReference type="Proteomes" id="UP001148662"/>
    </source>
</evidence>
<organism evidence="1 2">
    <name type="scientific">Phlebia brevispora</name>
    <dbReference type="NCBI Taxonomy" id="194682"/>
    <lineage>
        <taxon>Eukaryota</taxon>
        <taxon>Fungi</taxon>
        <taxon>Dikarya</taxon>
        <taxon>Basidiomycota</taxon>
        <taxon>Agaricomycotina</taxon>
        <taxon>Agaricomycetes</taxon>
        <taxon>Polyporales</taxon>
        <taxon>Meruliaceae</taxon>
        <taxon>Phlebia</taxon>
    </lineage>
</organism>